<feature type="domain" description="G-protein coupled receptors family 1 profile" evidence="9">
    <location>
        <begin position="1"/>
        <end position="181"/>
    </location>
</feature>
<feature type="transmembrane region" description="Helical" evidence="8">
    <location>
        <begin position="129"/>
        <end position="151"/>
    </location>
</feature>
<evidence type="ECO:0000256" key="1">
    <source>
        <dbReference type="ARBA" id="ARBA00004141"/>
    </source>
</evidence>
<accession>A0A8S3Z0D6</accession>
<keyword evidence="6" id="KW-0675">Receptor</keyword>
<comment type="subcellular location">
    <subcellularLocation>
        <location evidence="1">Membrane</location>
        <topology evidence="1">Multi-pass membrane protein</topology>
    </subcellularLocation>
</comment>
<dbReference type="InterPro" id="IPR000276">
    <property type="entry name" value="GPCR_Rhodpsn"/>
</dbReference>
<dbReference type="Pfam" id="PF00001">
    <property type="entry name" value="7tm_1"/>
    <property type="match status" value="1"/>
</dbReference>
<evidence type="ECO:0000259" key="9">
    <source>
        <dbReference type="PROSITE" id="PS50262"/>
    </source>
</evidence>
<dbReference type="AlphaFoldDB" id="A0A8S3Z0D6"/>
<keyword evidence="5 8" id="KW-0472">Membrane</keyword>
<dbReference type="PANTHER" id="PTHR45695:SF15">
    <property type="entry name" value="OPSIN RH2"/>
    <property type="match status" value="1"/>
</dbReference>
<organism evidence="10 11">
    <name type="scientific">Candidula unifasciata</name>
    <dbReference type="NCBI Taxonomy" id="100452"/>
    <lineage>
        <taxon>Eukaryota</taxon>
        <taxon>Metazoa</taxon>
        <taxon>Spiralia</taxon>
        <taxon>Lophotrochozoa</taxon>
        <taxon>Mollusca</taxon>
        <taxon>Gastropoda</taxon>
        <taxon>Heterobranchia</taxon>
        <taxon>Euthyneura</taxon>
        <taxon>Panpulmonata</taxon>
        <taxon>Eupulmonata</taxon>
        <taxon>Stylommatophora</taxon>
        <taxon>Helicina</taxon>
        <taxon>Helicoidea</taxon>
        <taxon>Geomitridae</taxon>
        <taxon>Candidula</taxon>
    </lineage>
</organism>
<dbReference type="Gene3D" id="1.20.1070.10">
    <property type="entry name" value="Rhodopsin 7-helix transmembrane proteins"/>
    <property type="match status" value="1"/>
</dbReference>
<evidence type="ECO:0000313" key="11">
    <source>
        <dbReference type="Proteomes" id="UP000678393"/>
    </source>
</evidence>
<keyword evidence="11" id="KW-1185">Reference proteome</keyword>
<keyword evidence="3 8" id="KW-1133">Transmembrane helix</keyword>
<evidence type="ECO:0000256" key="6">
    <source>
        <dbReference type="ARBA" id="ARBA00023170"/>
    </source>
</evidence>
<name>A0A8S3Z0D6_9EUPU</name>
<proteinExistence type="predicted"/>
<dbReference type="PROSITE" id="PS50262">
    <property type="entry name" value="G_PROTEIN_RECEP_F1_2"/>
    <property type="match status" value="1"/>
</dbReference>
<evidence type="ECO:0000313" key="10">
    <source>
        <dbReference type="EMBL" id="CAG5121858.1"/>
    </source>
</evidence>
<dbReference type="GO" id="GO:0004930">
    <property type="term" value="F:G protein-coupled receptor activity"/>
    <property type="evidence" value="ECO:0007669"/>
    <property type="project" value="UniProtKB-KW"/>
</dbReference>
<keyword evidence="7" id="KW-0807">Transducer</keyword>
<dbReference type="InterPro" id="IPR017452">
    <property type="entry name" value="GPCR_Rhodpsn_7TM"/>
</dbReference>
<reference evidence="10" key="1">
    <citation type="submission" date="2021-04" db="EMBL/GenBank/DDBJ databases">
        <authorList>
            <consortium name="Molecular Ecology Group"/>
        </authorList>
    </citation>
    <scope>NUCLEOTIDE SEQUENCE</scope>
</reference>
<dbReference type="Proteomes" id="UP000678393">
    <property type="component" value="Unassembled WGS sequence"/>
</dbReference>
<protein>
    <recommendedName>
        <fullName evidence="9">G-protein coupled receptors family 1 profile domain-containing protein</fullName>
    </recommendedName>
</protein>
<dbReference type="EMBL" id="CAJHNH020001175">
    <property type="protein sequence ID" value="CAG5121858.1"/>
    <property type="molecule type" value="Genomic_DNA"/>
</dbReference>
<feature type="transmembrane region" description="Helical" evidence="8">
    <location>
        <begin position="74"/>
        <end position="98"/>
    </location>
</feature>
<gene>
    <name evidence="10" type="ORF">CUNI_LOCUS7416</name>
</gene>
<dbReference type="PRINTS" id="PR00237">
    <property type="entry name" value="GPCRRHODOPSN"/>
</dbReference>
<comment type="caution">
    <text evidence="10">The sequence shown here is derived from an EMBL/GenBank/DDBJ whole genome shotgun (WGS) entry which is preliminary data.</text>
</comment>
<feature type="transmembrane region" description="Helical" evidence="8">
    <location>
        <begin position="21"/>
        <end position="44"/>
    </location>
</feature>
<dbReference type="PANTHER" id="PTHR45695">
    <property type="entry name" value="LEUCOKININ RECEPTOR-RELATED"/>
    <property type="match status" value="1"/>
</dbReference>
<evidence type="ECO:0000256" key="7">
    <source>
        <dbReference type="ARBA" id="ARBA00023224"/>
    </source>
</evidence>
<sequence>MSVDRYLFIQNPSHTHWKSARLHAILLTAFTWSTSIVFMSPQLYVRIIDTLNMPNLSPMTFCIESWPNNHDRQVFGWLLLFLVYVIPVSIVVVCYANVGKMLCFYATNSESSGANNGTYIFCRKRAAQILVLLVGLFICCWLPYNIMSLLIDQWDMVGLVQFLPFALWLGHAHSAVNPLLYWATNRKFRDMVARLWRRNKWCASNERKPRPQRV</sequence>
<evidence type="ECO:0000256" key="5">
    <source>
        <dbReference type="ARBA" id="ARBA00023136"/>
    </source>
</evidence>
<dbReference type="SUPFAM" id="SSF81321">
    <property type="entry name" value="Family A G protein-coupled receptor-like"/>
    <property type="match status" value="1"/>
</dbReference>
<evidence type="ECO:0000256" key="2">
    <source>
        <dbReference type="ARBA" id="ARBA00022692"/>
    </source>
</evidence>
<keyword evidence="4" id="KW-0297">G-protein coupled receptor</keyword>
<keyword evidence="2 8" id="KW-0812">Transmembrane</keyword>
<dbReference type="OrthoDB" id="10037617at2759"/>
<feature type="transmembrane region" description="Helical" evidence="8">
    <location>
        <begin position="163"/>
        <end position="184"/>
    </location>
</feature>
<evidence type="ECO:0000256" key="8">
    <source>
        <dbReference type="SAM" id="Phobius"/>
    </source>
</evidence>
<evidence type="ECO:0000256" key="4">
    <source>
        <dbReference type="ARBA" id="ARBA00023040"/>
    </source>
</evidence>
<evidence type="ECO:0000256" key="3">
    <source>
        <dbReference type="ARBA" id="ARBA00022989"/>
    </source>
</evidence>
<dbReference type="GO" id="GO:0005886">
    <property type="term" value="C:plasma membrane"/>
    <property type="evidence" value="ECO:0007669"/>
    <property type="project" value="TreeGrafter"/>
</dbReference>